<dbReference type="Proteomes" id="UP000230069">
    <property type="component" value="Unassembled WGS sequence"/>
</dbReference>
<dbReference type="SUPFAM" id="SSF57903">
    <property type="entry name" value="FYVE/PHD zinc finger"/>
    <property type="match status" value="1"/>
</dbReference>
<dbReference type="EMBL" id="KZ305024">
    <property type="protein sequence ID" value="PIA56945.1"/>
    <property type="molecule type" value="Genomic_DNA"/>
</dbReference>
<dbReference type="OrthoDB" id="1932206at2759"/>
<accession>A0A2G5EMD8</accession>
<keyword evidence="2" id="KW-0862">Zinc</keyword>
<sequence length="107" mass="11817">MESSTGSTVSTITRDEKAKKVKKEIRVKKEICDQCGDKGWVKCLVLCAICQVAMRHRYCLDVLPKVGEQPFYVCDRCMEESDEELSDGTDEDSSAQSAPAPNNAANP</sequence>
<gene>
    <name evidence="4" type="ORF">AQUCO_00700951v1</name>
</gene>
<evidence type="ECO:0000313" key="4">
    <source>
        <dbReference type="EMBL" id="PIA56945.1"/>
    </source>
</evidence>
<reference evidence="4 5" key="1">
    <citation type="submission" date="2017-09" db="EMBL/GenBank/DDBJ databases">
        <title>WGS assembly of Aquilegia coerulea Goldsmith.</title>
        <authorList>
            <person name="Hodges S."/>
            <person name="Kramer E."/>
            <person name="Nordborg M."/>
            <person name="Tomkins J."/>
            <person name="Borevitz J."/>
            <person name="Derieg N."/>
            <person name="Yan J."/>
            <person name="Mihaltcheva S."/>
            <person name="Hayes R.D."/>
            <person name="Rokhsar D."/>
        </authorList>
    </citation>
    <scope>NUCLEOTIDE SEQUENCE [LARGE SCALE GENOMIC DNA]</scope>
    <source>
        <strain evidence="5">cv. Goldsmith</strain>
    </source>
</reference>
<dbReference type="EMBL" id="KZ305024">
    <property type="protein sequence ID" value="PIA56944.1"/>
    <property type="molecule type" value="Genomic_DNA"/>
</dbReference>
<evidence type="ECO:0000256" key="3">
    <source>
        <dbReference type="SAM" id="MobiDB-lite"/>
    </source>
</evidence>
<dbReference type="AlphaFoldDB" id="A0A2G5EMD8"/>
<keyword evidence="1" id="KW-0863">Zinc-finger</keyword>
<dbReference type="InterPro" id="IPR011011">
    <property type="entry name" value="Znf_FYVE_PHD"/>
</dbReference>
<feature type="compositionally biased region" description="Acidic residues" evidence="3">
    <location>
        <begin position="83"/>
        <end position="93"/>
    </location>
</feature>
<evidence type="ECO:0000256" key="1">
    <source>
        <dbReference type="ARBA" id="ARBA00022771"/>
    </source>
</evidence>
<dbReference type="Gene3D" id="3.30.40.10">
    <property type="entry name" value="Zinc/RING finger domain, C3HC4 (zinc finger)"/>
    <property type="match status" value="1"/>
</dbReference>
<name>A0A2G5EMD8_AQUCA</name>
<keyword evidence="1" id="KW-0479">Metal-binding</keyword>
<evidence type="ECO:0008006" key="6">
    <source>
        <dbReference type="Google" id="ProtNLM"/>
    </source>
</evidence>
<dbReference type="GO" id="GO:0008270">
    <property type="term" value="F:zinc ion binding"/>
    <property type="evidence" value="ECO:0007669"/>
    <property type="project" value="UniProtKB-KW"/>
</dbReference>
<keyword evidence="5" id="KW-1185">Reference proteome</keyword>
<feature type="compositionally biased region" description="Low complexity" evidence="3">
    <location>
        <begin position="94"/>
        <end position="107"/>
    </location>
</feature>
<evidence type="ECO:0000256" key="2">
    <source>
        <dbReference type="ARBA" id="ARBA00022833"/>
    </source>
</evidence>
<dbReference type="InterPro" id="IPR013083">
    <property type="entry name" value="Znf_RING/FYVE/PHD"/>
</dbReference>
<organism evidence="4 5">
    <name type="scientific">Aquilegia coerulea</name>
    <name type="common">Rocky mountain columbine</name>
    <dbReference type="NCBI Taxonomy" id="218851"/>
    <lineage>
        <taxon>Eukaryota</taxon>
        <taxon>Viridiplantae</taxon>
        <taxon>Streptophyta</taxon>
        <taxon>Embryophyta</taxon>
        <taxon>Tracheophyta</taxon>
        <taxon>Spermatophyta</taxon>
        <taxon>Magnoliopsida</taxon>
        <taxon>Ranunculales</taxon>
        <taxon>Ranunculaceae</taxon>
        <taxon>Thalictroideae</taxon>
        <taxon>Aquilegia</taxon>
    </lineage>
</organism>
<evidence type="ECO:0000313" key="5">
    <source>
        <dbReference type="Proteomes" id="UP000230069"/>
    </source>
</evidence>
<feature type="region of interest" description="Disordered" evidence="3">
    <location>
        <begin position="83"/>
        <end position="107"/>
    </location>
</feature>
<proteinExistence type="predicted"/>
<protein>
    <recommendedName>
        <fullName evidence="6">Zinc finger PHD-type domain-containing protein</fullName>
    </recommendedName>
</protein>